<dbReference type="EMBL" id="GL945476">
    <property type="protein sequence ID" value="EGO02589.1"/>
    <property type="molecule type" value="Genomic_DNA"/>
</dbReference>
<accession>F8PLV7</accession>
<proteinExistence type="predicted"/>
<evidence type="ECO:0008006" key="3">
    <source>
        <dbReference type="Google" id="ProtNLM"/>
    </source>
</evidence>
<organism evidence="2">
    <name type="scientific">Serpula lacrymans var. lacrymans (strain S7.3)</name>
    <name type="common">Dry rot fungus</name>
    <dbReference type="NCBI Taxonomy" id="936435"/>
    <lineage>
        <taxon>Eukaryota</taxon>
        <taxon>Fungi</taxon>
        <taxon>Dikarya</taxon>
        <taxon>Basidiomycota</taxon>
        <taxon>Agaricomycotina</taxon>
        <taxon>Agaricomycetes</taxon>
        <taxon>Agaricomycetidae</taxon>
        <taxon>Boletales</taxon>
        <taxon>Coniophorineae</taxon>
        <taxon>Serpulaceae</taxon>
        <taxon>Serpula</taxon>
    </lineage>
</organism>
<dbReference type="InParanoid" id="F8PLV7"/>
<evidence type="ECO:0000313" key="1">
    <source>
        <dbReference type="EMBL" id="EGO02589.1"/>
    </source>
</evidence>
<dbReference type="AlphaFoldDB" id="F8PLV7"/>
<gene>
    <name evidence="1" type="ORF">SERLA73DRAFT_70093</name>
</gene>
<keyword evidence="2" id="KW-1185">Reference proteome</keyword>
<dbReference type="HOGENOM" id="CLU_011693_0_0_1"/>
<evidence type="ECO:0000313" key="2">
    <source>
        <dbReference type="Proteomes" id="UP000008063"/>
    </source>
</evidence>
<sequence length="244" mass="27992">MSSQSQPDVNTLLHNMRAQILALTMQLAEMQAHTPAATPSVEKTFNKKVEVVTDSGAFKGDRVRFAEWWIKLYIWVKANWDVFAVGQYAQVRLQKCYTVGVWPTWDDLKVEIEKYFKLQAECNWARQQIRTIKQGNMRTDDFITRFLALSIQGGLGNEHTGELLKCNGGVLQWILARSRADRSTDSPALAVGRRAHGLRLYKRKVEKPDDWLNSLAGRSYDEIRAFFYDQQVNEMKAQGKEFGA</sequence>
<protein>
    <recommendedName>
        <fullName evidence="3">Retrotransposon gag domain-containing protein</fullName>
    </recommendedName>
</protein>
<reference evidence="2" key="1">
    <citation type="journal article" date="2011" name="Science">
        <title>The plant cell wall-decomposing machinery underlies the functional diversity of forest fungi.</title>
        <authorList>
            <person name="Eastwood D.C."/>
            <person name="Floudas D."/>
            <person name="Binder M."/>
            <person name="Majcherczyk A."/>
            <person name="Schneider P."/>
            <person name="Aerts A."/>
            <person name="Asiegbu F.O."/>
            <person name="Baker S.E."/>
            <person name="Barry K."/>
            <person name="Bendiksby M."/>
            <person name="Blumentritt M."/>
            <person name="Coutinho P.M."/>
            <person name="Cullen D."/>
            <person name="de Vries R.P."/>
            <person name="Gathman A."/>
            <person name="Goodell B."/>
            <person name="Henrissat B."/>
            <person name="Ihrmark K."/>
            <person name="Kauserud H."/>
            <person name="Kohler A."/>
            <person name="LaButti K."/>
            <person name="Lapidus A."/>
            <person name="Lavin J.L."/>
            <person name="Lee Y.-H."/>
            <person name="Lindquist E."/>
            <person name="Lilly W."/>
            <person name="Lucas S."/>
            <person name="Morin E."/>
            <person name="Murat C."/>
            <person name="Oguiza J.A."/>
            <person name="Park J."/>
            <person name="Pisabarro A.G."/>
            <person name="Riley R."/>
            <person name="Rosling A."/>
            <person name="Salamov A."/>
            <person name="Schmidt O."/>
            <person name="Schmutz J."/>
            <person name="Skrede I."/>
            <person name="Stenlid J."/>
            <person name="Wiebenga A."/>
            <person name="Xie X."/>
            <person name="Kuees U."/>
            <person name="Hibbett D.S."/>
            <person name="Hoffmeister D."/>
            <person name="Hoegberg N."/>
            <person name="Martin F."/>
            <person name="Grigoriev I.V."/>
            <person name="Watkinson S.C."/>
        </authorList>
    </citation>
    <scope>NUCLEOTIDE SEQUENCE [LARGE SCALE GENOMIC DNA]</scope>
    <source>
        <strain evidence="2">strain S7.3</strain>
    </source>
</reference>
<dbReference type="Proteomes" id="UP000008063">
    <property type="component" value="Unassembled WGS sequence"/>
</dbReference>
<name>F8PLV7_SERL3</name>